<organism evidence="2 3">
    <name type="scientific">Oryctolagus cuniculus</name>
    <name type="common">Rabbit</name>
    <dbReference type="NCBI Taxonomy" id="9986"/>
    <lineage>
        <taxon>Eukaryota</taxon>
        <taxon>Metazoa</taxon>
        <taxon>Chordata</taxon>
        <taxon>Craniata</taxon>
        <taxon>Vertebrata</taxon>
        <taxon>Euteleostomi</taxon>
        <taxon>Mammalia</taxon>
        <taxon>Eutheria</taxon>
        <taxon>Euarchontoglires</taxon>
        <taxon>Glires</taxon>
        <taxon>Lagomorpha</taxon>
        <taxon>Leporidae</taxon>
        <taxon>Oryctolagus</taxon>
    </lineage>
</organism>
<dbReference type="PaxDb" id="9986-ENSOCUP00000026488"/>
<dbReference type="InParanoid" id="U3KMM9"/>
<dbReference type="OMA" id="FVHYYRT"/>
<evidence type="ECO:0000256" key="1">
    <source>
        <dbReference type="SAM" id="MobiDB-lite"/>
    </source>
</evidence>
<dbReference type="KEGG" id="ocu:103347875"/>
<protein>
    <submittedName>
        <fullName evidence="2">Uncharacterized protein</fullName>
    </submittedName>
</protein>
<keyword evidence="3" id="KW-1185">Reference proteome</keyword>
<dbReference type="EMBL" id="AAGW02027833">
    <property type="status" value="NOT_ANNOTATED_CDS"/>
    <property type="molecule type" value="Genomic_DNA"/>
</dbReference>
<evidence type="ECO:0000313" key="3">
    <source>
        <dbReference type="Proteomes" id="UP000001811"/>
    </source>
</evidence>
<dbReference type="GeneTree" id="ENSGT00560000078590"/>
<dbReference type="Bgee" id="ENSOCUG00000029377">
    <property type="expression patterns" value="Expressed in testis"/>
</dbReference>
<dbReference type="HOGENOM" id="CLU_1137675_0_0_1"/>
<dbReference type="OrthoDB" id="9219412at2759"/>
<dbReference type="GeneID" id="103347875"/>
<dbReference type="AlphaFoldDB" id="U3KMM9"/>
<dbReference type="Proteomes" id="UP000001811">
    <property type="component" value="Chromosome 3"/>
</dbReference>
<reference evidence="2 3" key="1">
    <citation type="journal article" date="2011" name="Nature">
        <title>A high-resolution map of human evolutionary constraint using 29 mammals.</title>
        <authorList>
            <person name="Lindblad-Toh K."/>
            <person name="Garber M."/>
            <person name="Zuk O."/>
            <person name="Lin M.F."/>
            <person name="Parker B.J."/>
            <person name="Washietl S."/>
            <person name="Kheradpour P."/>
            <person name="Ernst J."/>
            <person name="Jordan G."/>
            <person name="Mauceli E."/>
            <person name="Ward L.D."/>
            <person name="Lowe C.B."/>
            <person name="Holloway A.K."/>
            <person name="Clamp M."/>
            <person name="Gnerre S."/>
            <person name="Alfoldi J."/>
            <person name="Beal K."/>
            <person name="Chang J."/>
            <person name="Clawson H."/>
            <person name="Cuff J."/>
            <person name="Di Palma F."/>
            <person name="Fitzgerald S."/>
            <person name="Flicek P."/>
            <person name="Guttman M."/>
            <person name="Hubisz M.J."/>
            <person name="Jaffe D.B."/>
            <person name="Jungreis I."/>
            <person name="Kent W.J."/>
            <person name="Kostka D."/>
            <person name="Lara M."/>
            <person name="Martins A.L."/>
            <person name="Massingham T."/>
            <person name="Moltke I."/>
            <person name="Raney B.J."/>
            <person name="Rasmussen M.D."/>
            <person name="Robinson J."/>
            <person name="Stark A."/>
            <person name="Vilella A.J."/>
            <person name="Wen J."/>
            <person name="Xie X."/>
            <person name="Zody M.C."/>
            <person name="Baldwin J."/>
            <person name="Bloom T."/>
            <person name="Chin C.W."/>
            <person name="Heiman D."/>
            <person name="Nicol R."/>
            <person name="Nusbaum C."/>
            <person name="Young S."/>
            <person name="Wilkinson J."/>
            <person name="Worley K.C."/>
            <person name="Kovar C.L."/>
            <person name="Muzny D.M."/>
            <person name="Gibbs R.A."/>
            <person name="Cree A."/>
            <person name="Dihn H.H."/>
            <person name="Fowler G."/>
            <person name="Jhangiani S."/>
            <person name="Joshi V."/>
            <person name="Lee S."/>
            <person name="Lewis L.R."/>
            <person name="Nazareth L.V."/>
            <person name="Okwuonu G."/>
            <person name="Santibanez J."/>
            <person name="Warren W.C."/>
            <person name="Mardis E.R."/>
            <person name="Weinstock G.M."/>
            <person name="Wilson R.K."/>
            <person name="Delehaunty K."/>
            <person name="Dooling D."/>
            <person name="Fronik C."/>
            <person name="Fulton L."/>
            <person name="Fulton B."/>
            <person name="Graves T."/>
            <person name="Minx P."/>
            <person name="Sodergren E."/>
            <person name="Birney E."/>
            <person name="Margulies E.H."/>
            <person name="Herrero J."/>
            <person name="Green E.D."/>
            <person name="Haussler D."/>
            <person name="Siepel A."/>
            <person name="Goldman N."/>
            <person name="Pollard K.S."/>
            <person name="Pedersen J.S."/>
            <person name="Lander E.S."/>
            <person name="Kellis M."/>
        </authorList>
    </citation>
    <scope>NUCLEOTIDE SEQUENCE [LARGE SCALE GENOMIC DNA]</scope>
    <source>
        <strain evidence="2 3">Thorbecke inbred</strain>
    </source>
</reference>
<dbReference type="Ensembl" id="ENSOCUT00000033441.2">
    <property type="protein sequence ID" value="ENSOCUP00000026488.1"/>
    <property type="gene ID" value="ENSOCUG00000029377.2"/>
</dbReference>
<evidence type="ECO:0000313" key="2">
    <source>
        <dbReference type="Ensembl" id="ENSOCUP00000026488.1"/>
    </source>
</evidence>
<gene>
    <name evidence="2" type="primary">LOC103347875</name>
</gene>
<reference evidence="2" key="2">
    <citation type="submission" date="2025-08" db="UniProtKB">
        <authorList>
            <consortium name="Ensembl"/>
        </authorList>
    </citation>
    <scope>IDENTIFICATION</scope>
    <source>
        <strain evidence="2">Thorbecke</strain>
    </source>
</reference>
<feature type="region of interest" description="Disordered" evidence="1">
    <location>
        <begin position="206"/>
        <end position="237"/>
    </location>
</feature>
<sequence>MAGRTPWKSCTFDPGPLCSLSLPDGDPELLSPQLQAPYSRGTEPLSSPGLSQHAPAAQEYLPFFRTYGQLQDEEQLALRPAVYGDGGAALSQEDSAQPCGFFPYYHSQDKHFPSLAPPGWSHGASQDPLPTRVAQAGSCCRTSARDAHAATSAGSAYTPGSAHAPACCSLLLASAGCPCDCAPNAQLCRVRSLEAAGFVPYYRSHEERLRTSPGPPAPPSGSQEISRGLPRPGAATP</sequence>
<feature type="region of interest" description="Disordered" evidence="1">
    <location>
        <begin position="23"/>
        <end position="52"/>
    </location>
</feature>
<name>U3KMM9_RABIT</name>
<dbReference type="RefSeq" id="XP_017196560.1">
    <property type="nucleotide sequence ID" value="XM_017341071.3"/>
</dbReference>
<accession>U3KMM9</accession>
<dbReference type="eggNOG" id="ENOG502T8XF">
    <property type="taxonomic scope" value="Eukaryota"/>
</dbReference>
<dbReference type="RefSeq" id="XP_017196559.1">
    <property type="nucleotide sequence ID" value="XM_017341070.3"/>
</dbReference>
<reference evidence="2" key="3">
    <citation type="submission" date="2025-09" db="UniProtKB">
        <authorList>
            <consortium name="Ensembl"/>
        </authorList>
    </citation>
    <scope>IDENTIFICATION</scope>
    <source>
        <strain evidence="2">Thorbecke</strain>
    </source>
</reference>
<proteinExistence type="predicted"/>